<organism evidence="4 5">
    <name type="scientific">Rhodobium orientis</name>
    <dbReference type="NCBI Taxonomy" id="34017"/>
    <lineage>
        <taxon>Bacteria</taxon>
        <taxon>Pseudomonadati</taxon>
        <taxon>Pseudomonadota</taxon>
        <taxon>Alphaproteobacteria</taxon>
        <taxon>Hyphomicrobiales</taxon>
        <taxon>Rhodobiaceae</taxon>
        <taxon>Rhodobium</taxon>
    </lineage>
</organism>
<dbReference type="RefSeq" id="WP_111432703.1">
    <property type="nucleotide sequence ID" value="NZ_JACIGG010000012.1"/>
</dbReference>
<comment type="similarity">
    <text evidence="2">Belongs to the NAD(P)-dependent epimerase/dehydratase family. Dihydroflavonol-4-reductase subfamily.</text>
</comment>
<dbReference type="SUPFAM" id="SSF51735">
    <property type="entry name" value="NAD(P)-binding Rossmann-fold domains"/>
    <property type="match status" value="1"/>
</dbReference>
<accession>A0A327JSP2</accession>
<dbReference type="InterPro" id="IPR001509">
    <property type="entry name" value="Epimerase_deHydtase"/>
</dbReference>
<dbReference type="InterPro" id="IPR036291">
    <property type="entry name" value="NAD(P)-bd_dom_sf"/>
</dbReference>
<dbReference type="AlphaFoldDB" id="A0A327JSP2"/>
<dbReference type="OrthoDB" id="9778052at2"/>
<reference evidence="4 5" key="1">
    <citation type="submission" date="2017-07" db="EMBL/GenBank/DDBJ databases">
        <title>Draft Genome Sequences of Select Purple Nonsulfur Bacteria.</title>
        <authorList>
            <person name="Lasarre B."/>
            <person name="Mckinlay J.B."/>
        </authorList>
    </citation>
    <scope>NUCLEOTIDE SEQUENCE [LARGE SCALE GENOMIC DNA]</scope>
    <source>
        <strain evidence="4 5">DSM 11290</strain>
    </source>
</reference>
<dbReference type="PANTHER" id="PTHR10366:SF564">
    <property type="entry name" value="STEROL-4-ALPHA-CARBOXYLATE 3-DEHYDROGENASE, DECARBOXYLATING"/>
    <property type="match status" value="1"/>
</dbReference>
<evidence type="ECO:0000259" key="3">
    <source>
        <dbReference type="Pfam" id="PF01370"/>
    </source>
</evidence>
<evidence type="ECO:0000313" key="5">
    <source>
        <dbReference type="Proteomes" id="UP000249299"/>
    </source>
</evidence>
<dbReference type="InterPro" id="IPR050425">
    <property type="entry name" value="NAD(P)_dehydrat-like"/>
</dbReference>
<keyword evidence="1" id="KW-0560">Oxidoreductase</keyword>
<protein>
    <submittedName>
        <fullName evidence="4">Dihydroflavonol 4-reductase</fullName>
    </submittedName>
</protein>
<dbReference type="Proteomes" id="UP000249299">
    <property type="component" value="Unassembled WGS sequence"/>
</dbReference>
<keyword evidence="5" id="KW-1185">Reference proteome</keyword>
<feature type="domain" description="NAD-dependent epimerase/dehydratase" evidence="3">
    <location>
        <begin position="9"/>
        <end position="258"/>
    </location>
</feature>
<evidence type="ECO:0000256" key="2">
    <source>
        <dbReference type="ARBA" id="ARBA00023445"/>
    </source>
</evidence>
<gene>
    <name evidence="4" type="ORF">CH339_02520</name>
</gene>
<proteinExistence type="inferred from homology"/>
<dbReference type="Pfam" id="PF01370">
    <property type="entry name" value="Epimerase"/>
    <property type="match status" value="1"/>
</dbReference>
<comment type="caution">
    <text evidence="4">The sequence shown here is derived from an EMBL/GenBank/DDBJ whole genome shotgun (WGS) entry which is preliminary data.</text>
</comment>
<sequence length="333" mass="36097">MSDNDKTLCVVGASGLVGSHIVKAALAAGFRVNGTLRNADDPQKAPYLMALPGAAERLTLYSADMATSADFDAPLAGCDAVFIACLVPIYAGRDGTPAREMDEDRGWAEIIRPIEDGCLNIMQAAARQDVKNVIVCSSTSSTNPREPVAVKNEIDHPSDLQHQLSQKKYTAAEKTVMEASARAFAKEHGQRLVIFLPTMMLGPTILPEHANRAFHKALADMLEGKKGWHDTVPAGSMSVSHLDDVAALFLAGYETPEASGRYFAVYDSWPWRDIYAEIGKHVPASALPAPLDGEPEMPTGFDFTRRDSLGVTLRDIPTTLKETLDWLKTKPFG</sequence>
<evidence type="ECO:0000313" key="4">
    <source>
        <dbReference type="EMBL" id="RAI29540.1"/>
    </source>
</evidence>
<dbReference type="GO" id="GO:0016616">
    <property type="term" value="F:oxidoreductase activity, acting on the CH-OH group of donors, NAD or NADP as acceptor"/>
    <property type="evidence" value="ECO:0007669"/>
    <property type="project" value="TreeGrafter"/>
</dbReference>
<dbReference type="EMBL" id="NPEV01000003">
    <property type="protein sequence ID" value="RAI29540.1"/>
    <property type="molecule type" value="Genomic_DNA"/>
</dbReference>
<dbReference type="PANTHER" id="PTHR10366">
    <property type="entry name" value="NAD DEPENDENT EPIMERASE/DEHYDRATASE"/>
    <property type="match status" value="1"/>
</dbReference>
<evidence type="ECO:0000256" key="1">
    <source>
        <dbReference type="ARBA" id="ARBA00023002"/>
    </source>
</evidence>
<dbReference type="Gene3D" id="3.40.50.720">
    <property type="entry name" value="NAD(P)-binding Rossmann-like Domain"/>
    <property type="match status" value="1"/>
</dbReference>
<name>A0A327JSP2_9HYPH</name>